<accession>A0A6H1Z725</accession>
<sequence length="42" mass="4730">MGYRVGKGGNIYKVKGKKGKRKSGRKTYKTKAAAKKCKRRRG</sequence>
<dbReference type="EMBL" id="MT141874">
    <property type="protein sequence ID" value="QJA71441.1"/>
    <property type="molecule type" value="Genomic_DNA"/>
</dbReference>
<organism evidence="2">
    <name type="scientific">viral metagenome</name>
    <dbReference type="NCBI Taxonomy" id="1070528"/>
    <lineage>
        <taxon>unclassified sequences</taxon>
        <taxon>metagenomes</taxon>
        <taxon>organismal metagenomes</taxon>
    </lineage>
</organism>
<dbReference type="EMBL" id="MT141181">
    <property type="protein sequence ID" value="QJA43262.1"/>
    <property type="molecule type" value="Genomic_DNA"/>
</dbReference>
<gene>
    <name evidence="3" type="ORF">MM415A03175_0001</name>
    <name evidence="2" type="ORF">MM415B01989_0011</name>
</gene>
<evidence type="ECO:0000313" key="2">
    <source>
        <dbReference type="EMBL" id="QJA43262.1"/>
    </source>
</evidence>
<evidence type="ECO:0000256" key="1">
    <source>
        <dbReference type="SAM" id="MobiDB-lite"/>
    </source>
</evidence>
<name>A0A6H1Z725_9ZZZZ</name>
<proteinExistence type="predicted"/>
<reference evidence="2" key="1">
    <citation type="submission" date="2020-03" db="EMBL/GenBank/DDBJ databases">
        <title>The deep terrestrial virosphere.</title>
        <authorList>
            <person name="Holmfeldt K."/>
            <person name="Nilsson E."/>
            <person name="Simone D."/>
            <person name="Lopez-Fernandez M."/>
            <person name="Wu X."/>
            <person name="de Brujin I."/>
            <person name="Lundin D."/>
            <person name="Andersson A."/>
            <person name="Bertilsson S."/>
            <person name="Dopson M."/>
        </authorList>
    </citation>
    <scope>NUCLEOTIDE SEQUENCE</scope>
    <source>
        <strain evidence="3">MM415A03175</strain>
        <strain evidence="2">MM415B01989</strain>
    </source>
</reference>
<dbReference type="AlphaFoldDB" id="A0A6H1Z725"/>
<feature type="compositionally biased region" description="Basic residues" evidence="1">
    <location>
        <begin position="14"/>
        <end position="42"/>
    </location>
</feature>
<feature type="region of interest" description="Disordered" evidence="1">
    <location>
        <begin position="1"/>
        <end position="42"/>
    </location>
</feature>
<protein>
    <submittedName>
        <fullName evidence="2">Uncharacterized protein</fullName>
    </submittedName>
</protein>
<evidence type="ECO:0000313" key="3">
    <source>
        <dbReference type="EMBL" id="QJA71441.1"/>
    </source>
</evidence>